<protein>
    <submittedName>
        <fullName evidence="2">Uncharacterized protein</fullName>
    </submittedName>
</protein>
<accession>A0A1W0WCZ4</accession>
<comment type="caution">
    <text evidence="2">The sequence shown here is derived from an EMBL/GenBank/DDBJ whole genome shotgun (WGS) entry which is preliminary data.</text>
</comment>
<feature type="compositionally biased region" description="Basic and acidic residues" evidence="1">
    <location>
        <begin position="343"/>
        <end position="356"/>
    </location>
</feature>
<feature type="compositionally biased region" description="Basic residues" evidence="1">
    <location>
        <begin position="1"/>
        <end position="10"/>
    </location>
</feature>
<dbReference type="Proteomes" id="UP000192578">
    <property type="component" value="Unassembled WGS sequence"/>
</dbReference>
<evidence type="ECO:0000313" key="2">
    <source>
        <dbReference type="EMBL" id="OQV13095.1"/>
    </source>
</evidence>
<evidence type="ECO:0000256" key="1">
    <source>
        <dbReference type="SAM" id="MobiDB-lite"/>
    </source>
</evidence>
<feature type="region of interest" description="Disordered" evidence="1">
    <location>
        <begin position="318"/>
        <end position="376"/>
    </location>
</feature>
<reference evidence="3" key="1">
    <citation type="submission" date="2017-01" db="EMBL/GenBank/DDBJ databases">
        <title>Comparative genomics of anhydrobiosis in the tardigrade Hypsibius dujardini.</title>
        <authorList>
            <person name="Yoshida Y."/>
            <person name="Koutsovoulos G."/>
            <person name="Laetsch D."/>
            <person name="Stevens L."/>
            <person name="Kumar S."/>
            <person name="Horikawa D."/>
            <person name="Ishino K."/>
            <person name="Komine S."/>
            <person name="Tomita M."/>
            <person name="Blaxter M."/>
            <person name="Arakawa K."/>
        </authorList>
    </citation>
    <scope>NUCLEOTIDE SEQUENCE [LARGE SCALE GENOMIC DNA]</scope>
    <source>
        <strain evidence="3">Z151</strain>
    </source>
</reference>
<dbReference type="AlphaFoldDB" id="A0A1W0WCZ4"/>
<feature type="compositionally biased region" description="Acidic residues" evidence="1">
    <location>
        <begin position="357"/>
        <end position="375"/>
    </location>
</feature>
<feature type="region of interest" description="Disordered" evidence="1">
    <location>
        <begin position="1"/>
        <end position="43"/>
    </location>
</feature>
<feature type="compositionally biased region" description="Basic and acidic residues" evidence="1">
    <location>
        <begin position="197"/>
        <end position="209"/>
    </location>
</feature>
<dbReference type="EMBL" id="MTYJ01000130">
    <property type="protein sequence ID" value="OQV13095.1"/>
    <property type="molecule type" value="Genomic_DNA"/>
</dbReference>
<feature type="region of interest" description="Disordered" evidence="1">
    <location>
        <begin position="401"/>
        <end position="427"/>
    </location>
</feature>
<keyword evidence="3" id="KW-1185">Reference proteome</keyword>
<proteinExistence type="predicted"/>
<name>A0A1W0WCZ4_HYPEX</name>
<feature type="region of interest" description="Disordered" evidence="1">
    <location>
        <begin position="168"/>
        <end position="222"/>
    </location>
</feature>
<feature type="compositionally biased region" description="Basic and acidic residues" evidence="1">
    <location>
        <begin position="168"/>
        <end position="184"/>
    </location>
</feature>
<gene>
    <name evidence="2" type="ORF">BV898_12637</name>
</gene>
<organism evidence="2 3">
    <name type="scientific">Hypsibius exemplaris</name>
    <name type="common">Freshwater tardigrade</name>
    <dbReference type="NCBI Taxonomy" id="2072580"/>
    <lineage>
        <taxon>Eukaryota</taxon>
        <taxon>Metazoa</taxon>
        <taxon>Ecdysozoa</taxon>
        <taxon>Tardigrada</taxon>
        <taxon>Eutardigrada</taxon>
        <taxon>Parachela</taxon>
        <taxon>Hypsibioidea</taxon>
        <taxon>Hypsibiidae</taxon>
        <taxon>Hypsibius</taxon>
    </lineage>
</organism>
<sequence>MPPPPKKNRHGGLPSHDESDSETLELESIARSPSRSRWPNGRLDRYRHHNVREALGLGAGRQKRKNHKFSREDDMKLIQYMCTEGVKKYGGAFSGYGMMMGFSLANPEIGDLHSEQSLHNRVRMIRKNIDTFAIKQSWKDMLRPLAEGQNRKPTVVGPSATKKVRLSLKKESVDKHGRDKESSLQKRALGPIGMTSSKEKEEVKGKKVTEQVADTSPDDESTDMVDLAAAKPLKRAVRVVCSSESLADHVNQGLDKMVDMQIGTLPKRADNIRLCEKTFLDQGRGKRPQQNTDLYNNEIALSVSKPKRVGKMKPVKLFSSDSESQDPSPPKKAKKAPALVGKKSPERLKPVERVTDDLSDQETDDLSDRETDETADLPVVKSQVRMQKQTPVKLLTTLCSSDSEDDVPVLPSEKQKTSPPKHVLVAPTDSGRLPLLSVNQARDSSPEIPFRSAVPVIPSMPSDEPVSSTPNFDMPKSPVTSDCNREGYDKARTDWNISPITSIASNTAENIPKGTAGLTEDDPDLKAVRIFAKYHNITVKQVSWALFINNGSPLQTMRWLVEKSDGQRPQSPVTLEVDQTLLRDGEKVVEKLAAQTAFSVEDLHSRLQFLRMSSGDLASSGLDARMDTVLRRLHKHRFTPPAISE</sequence>
<evidence type="ECO:0000313" key="3">
    <source>
        <dbReference type="Proteomes" id="UP000192578"/>
    </source>
</evidence>
<feature type="region of interest" description="Disordered" evidence="1">
    <location>
        <begin position="453"/>
        <end position="483"/>
    </location>
</feature>